<feature type="non-terminal residue" evidence="1">
    <location>
        <position position="1"/>
    </location>
</feature>
<protein>
    <submittedName>
        <fullName evidence="1">Saxitoxin</fullName>
    </submittedName>
</protein>
<reference evidence="1" key="2">
    <citation type="submission" date="2010-09" db="EMBL/GenBank/DDBJ databases">
        <authorList>
            <person name="Al Tebrineh J."/>
            <person name="Nielan B.A."/>
        </authorList>
    </citation>
    <scope>NUCLEOTIDE SEQUENCE</scope>
</reference>
<gene>
    <name evidence="1" type="primary">sxtA</name>
</gene>
<dbReference type="Gene3D" id="3.40.630.30">
    <property type="match status" value="1"/>
</dbReference>
<dbReference type="EMBL" id="HQ338487">
    <property type="protein sequence ID" value="ADR32316.1"/>
    <property type="molecule type" value="Genomic_DNA"/>
</dbReference>
<evidence type="ECO:0000313" key="1">
    <source>
        <dbReference type="EMBL" id="ADR32316.1"/>
    </source>
</evidence>
<proteinExistence type="predicted"/>
<dbReference type="AlphaFoldDB" id="E5L8A8"/>
<accession>E5L8A8</accession>
<organism evidence="1">
    <name type="scientific">uncultured Dolichospermum sp</name>
    <dbReference type="NCBI Taxonomy" id="931011"/>
    <lineage>
        <taxon>Bacteria</taxon>
        <taxon>Bacillati</taxon>
        <taxon>Cyanobacteriota</taxon>
        <taxon>Cyanophyceae</taxon>
        <taxon>Nostocales</taxon>
        <taxon>Aphanizomenonaceae</taxon>
        <taxon>Dolichospermum</taxon>
        <taxon>environmental samples</taxon>
    </lineage>
</organism>
<feature type="non-terminal residue" evidence="1">
    <location>
        <position position="41"/>
    </location>
</feature>
<reference evidence="1" key="1">
    <citation type="journal article" date="2010" name="Appl. Environ. Microbiol.">
        <title>Detection of saxitoxin-producing cyanobacteria and Anabaena circinalis in environmental water blooms by quantitative PCR.</title>
        <authorList>
            <person name="Al-Tebrineh J."/>
            <person name="Mihali T.K."/>
            <person name="Pomati F."/>
            <person name="Neilan B.A."/>
        </authorList>
    </citation>
    <scope>NUCLEOTIDE SEQUENCE</scope>
</reference>
<name>E5L8A8_9CYAN</name>
<sequence>MTVYLKLHNDHRQLLDPIVGFHVSGGAEIRGIIANYRPEDA</sequence>